<evidence type="ECO:0000256" key="1">
    <source>
        <dbReference type="SAM" id="Phobius"/>
    </source>
</evidence>
<dbReference type="InterPro" id="IPR050570">
    <property type="entry name" value="Cell_wall_metabolism_enzyme"/>
</dbReference>
<dbReference type="Proteomes" id="UP001056539">
    <property type="component" value="Chromosome"/>
</dbReference>
<dbReference type="SUPFAM" id="SSF51261">
    <property type="entry name" value="Duplicated hybrid motif"/>
    <property type="match status" value="1"/>
</dbReference>
<keyword evidence="1" id="KW-1133">Transmembrane helix</keyword>
<dbReference type="GO" id="GO:0004222">
    <property type="term" value="F:metalloendopeptidase activity"/>
    <property type="evidence" value="ECO:0007669"/>
    <property type="project" value="TreeGrafter"/>
</dbReference>
<protein>
    <submittedName>
        <fullName evidence="3">M23 family metallopeptidase</fullName>
    </submittedName>
</protein>
<accession>A0AAX3BG06</accession>
<dbReference type="PANTHER" id="PTHR21666">
    <property type="entry name" value="PEPTIDASE-RELATED"/>
    <property type="match status" value="1"/>
</dbReference>
<name>A0AAX3BG06_9SPIR</name>
<proteinExistence type="predicted"/>
<organism evidence="3 4">
    <name type="scientific">Thermospira aquatica</name>
    <dbReference type="NCBI Taxonomy" id="2828656"/>
    <lineage>
        <taxon>Bacteria</taxon>
        <taxon>Pseudomonadati</taxon>
        <taxon>Spirochaetota</taxon>
        <taxon>Spirochaetia</taxon>
        <taxon>Brevinematales</taxon>
        <taxon>Thermospiraceae</taxon>
        <taxon>Thermospira</taxon>
    </lineage>
</organism>
<feature type="domain" description="M23ase beta-sheet core" evidence="2">
    <location>
        <begin position="243"/>
        <end position="339"/>
    </location>
</feature>
<dbReference type="InterPro" id="IPR016047">
    <property type="entry name" value="M23ase_b-sheet_dom"/>
</dbReference>
<dbReference type="CDD" id="cd12797">
    <property type="entry name" value="M23_peptidase"/>
    <property type="match status" value="1"/>
</dbReference>
<evidence type="ECO:0000313" key="4">
    <source>
        <dbReference type="Proteomes" id="UP001056539"/>
    </source>
</evidence>
<keyword evidence="4" id="KW-1185">Reference proteome</keyword>
<dbReference type="AlphaFoldDB" id="A0AAX3BG06"/>
<sequence length="347" mass="39910">MATYRRKDTRNIQVIRERNTSMYHKSGWQKFKEGWYLFWSEVGRQLRLLFTKIHEKGSQRLTIMVVPHSEKKTINIHISNYFLFFTTVLLVAMVITSMYTISENAQANKQVVILRQLDNHNRTQISEYKSSIESLSERFYNFKSDIGTVISGVSSEKNLQQLDPIEIKEESKSSVAKGVKNLEQMQFELDVIRENVKRLGKYVIDHKRLLREMPSRYPLQMRGRLTSKYGPRVDPVYKWKIENHPGIDLAVIPGTPILAAADGTVRMAEYHGGYGLVVEIQHKYGISTRYAHMMRFGPGIYPGAQVKQGQVIGYVGTTGKSTGYHLHYEVRIGGETVNPLPYATMLE</sequence>
<dbReference type="EMBL" id="CP073355">
    <property type="protein sequence ID" value="URA11201.1"/>
    <property type="molecule type" value="Genomic_DNA"/>
</dbReference>
<reference evidence="3" key="1">
    <citation type="submission" date="2021-04" db="EMBL/GenBank/DDBJ databases">
        <authorList>
            <person name="Postec A."/>
        </authorList>
    </citation>
    <scope>NUCLEOTIDE SEQUENCE</scope>
    <source>
        <strain evidence="3">F1F22</strain>
    </source>
</reference>
<keyword evidence="1" id="KW-0472">Membrane</keyword>
<dbReference type="KEGG" id="taqu:KDW03_05245"/>
<dbReference type="PANTHER" id="PTHR21666:SF270">
    <property type="entry name" value="MUREIN HYDROLASE ACTIVATOR ENVC"/>
    <property type="match status" value="1"/>
</dbReference>
<dbReference type="Gene3D" id="2.70.70.10">
    <property type="entry name" value="Glucose Permease (Domain IIA)"/>
    <property type="match status" value="1"/>
</dbReference>
<feature type="transmembrane region" description="Helical" evidence="1">
    <location>
        <begin position="81"/>
        <end position="101"/>
    </location>
</feature>
<evidence type="ECO:0000313" key="3">
    <source>
        <dbReference type="EMBL" id="URA11201.1"/>
    </source>
</evidence>
<dbReference type="RefSeq" id="WP_271436335.1">
    <property type="nucleotide sequence ID" value="NZ_CP073355.1"/>
</dbReference>
<reference evidence="3" key="2">
    <citation type="submission" date="2022-06" db="EMBL/GenBank/DDBJ databases">
        <title>Thermospira aquatica gen. nov., sp. nov.</title>
        <authorList>
            <person name="Ben Ali Gam Z."/>
            <person name="Labat M."/>
        </authorList>
    </citation>
    <scope>NUCLEOTIDE SEQUENCE</scope>
    <source>
        <strain evidence="3">F1F22</strain>
    </source>
</reference>
<gene>
    <name evidence="3" type="ORF">KDW03_05245</name>
</gene>
<keyword evidence="1" id="KW-0812">Transmembrane</keyword>
<dbReference type="Pfam" id="PF01551">
    <property type="entry name" value="Peptidase_M23"/>
    <property type="match status" value="1"/>
</dbReference>
<dbReference type="InterPro" id="IPR011055">
    <property type="entry name" value="Dup_hybrid_motif"/>
</dbReference>
<evidence type="ECO:0000259" key="2">
    <source>
        <dbReference type="Pfam" id="PF01551"/>
    </source>
</evidence>